<evidence type="ECO:0000313" key="3">
    <source>
        <dbReference type="EMBL" id="KAI8583123.1"/>
    </source>
</evidence>
<dbReference type="InterPro" id="IPR020556">
    <property type="entry name" value="Amidase_CS"/>
</dbReference>
<organism evidence="3 4">
    <name type="scientific">Umbelopsis ramanniana AG</name>
    <dbReference type="NCBI Taxonomy" id="1314678"/>
    <lineage>
        <taxon>Eukaryota</taxon>
        <taxon>Fungi</taxon>
        <taxon>Fungi incertae sedis</taxon>
        <taxon>Mucoromycota</taxon>
        <taxon>Mucoromycotina</taxon>
        <taxon>Umbelopsidomycetes</taxon>
        <taxon>Umbelopsidales</taxon>
        <taxon>Umbelopsidaceae</taxon>
        <taxon>Umbelopsis</taxon>
    </lineage>
</organism>
<dbReference type="Gene3D" id="3.90.1300.10">
    <property type="entry name" value="Amidase signature (AS) domain"/>
    <property type="match status" value="1"/>
</dbReference>
<gene>
    <name evidence="3" type="ORF">K450DRAFT_224337</name>
</gene>
<dbReference type="Proteomes" id="UP001206595">
    <property type="component" value="Unassembled WGS sequence"/>
</dbReference>
<dbReference type="PANTHER" id="PTHR11895:SF67">
    <property type="entry name" value="AMIDASE DOMAIN-CONTAINING PROTEIN"/>
    <property type="match status" value="1"/>
</dbReference>
<dbReference type="GeneID" id="75911544"/>
<feature type="domain" description="Amidase" evidence="2">
    <location>
        <begin position="115"/>
        <end position="542"/>
    </location>
</feature>
<dbReference type="PANTHER" id="PTHR11895">
    <property type="entry name" value="TRANSAMIDASE"/>
    <property type="match status" value="1"/>
</dbReference>
<protein>
    <recommendedName>
        <fullName evidence="2">Amidase domain-containing protein</fullName>
    </recommendedName>
</protein>
<proteinExistence type="inferred from homology"/>
<comment type="similarity">
    <text evidence="1">Belongs to the amidase family.</text>
</comment>
<sequence>MPNVKDTPVSRVVAPAISGYTLVFLTNVLENVPFVTNKIAADGGLHNFRKRNDLSDVITTVPVPVQYNFFQQDIDHQENKITSLESESSRTPFLSYHDYIKAYKDGKVTPSEMAERVLKALEDSKSMNFMRSFHEDSIREQAAASTERYKTGATLSDLDGIFIPIKEESDIKGYESRAGTVGINVGIFSDEDSAIVQRLRDAGAIIVGHTVMNEIGWDTFTVNPNTGTPKNAYKLNCSCGGSSGGSGGAVATGIFPIAVGADGGGSIRIPASFCGLYGIKATHARISGFGAQPLAPTVGISGPIAATADDMALAYAIVAGKDSRDQATLMQPPVSLANYSNSKSLEGIKIGIFPEWNNMVMDPIINDRIEVFKKYFSSLGATFENIEIPELEEARNAHAITISTEISNYVKKHGSSARQKLLYSNRILAAVADTLEPVDYVRAQQIRTRSMQHVMDLFKPKVGKGIDLILTPTTAITSPELSPSLLTYGMSNNPMTSDAMRYAFLANFIGIPAVQVPAGFDARGLPVGMQLMAEWWNEELLLRMAKVCEETPGVERKRPTEGWYGDMLN</sequence>
<reference evidence="3" key="2">
    <citation type="journal article" date="2022" name="Proc. Natl. Acad. Sci. U.S.A.">
        <title>Diploid-dominant life cycles characterize the early evolution of Fungi.</title>
        <authorList>
            <person name="Amses K.R."/>
            <person name="Simmons D.R."/>
            <person name="Longcore J.E."/>
            <person name="Mondo S.J."/>
            <person name="Seto K."/>
            <person name="Jeronimo G.H."/>
            <person name="Bonds A.E."/>
            <person name="Quandt C.A."/>
            <person name="Davis W.J."/>
            <person name="Chang Y."/>
            <person name="Federici B.A."/>
            <person name="Kuo A."/>
            <person name="LaButti K."/>
            <person name="Pangilinan J."/>
            <person name="Andreopoulos W."/>
            <person name="Tritt A."/>
            <person name="Riley R."/>
            <person name="Hundley H."/>
            <person name="Johnson J."/>
            <person name="Lipzen A."/>
            <person name="Barry K."/>
            <person name="Lang B.F."/>
            <person name="Cuomo C.A."/>
            <person name="Buchler N.E."/>
            <person name="Grigoriev I.V."/>
            <person name="Spatafora J.W."/>
            <person name="Stajich J.E."/>
            <person name="James T.Y."/>
        </authorList>
    </citation>
    <scope>NUCLEOTIDE SEQUENCE</scope>
    <source>
        <strain evidence="3">AG</strain>
    </source>
</reference>
<dbReference type="Pfam" id="PF01425">
    <property type="entry name" value="Amidase"/>
    <property type="match status" value="1"/>
</dbReference>
<dbReference type="InterPro" id="IPR036928">
    <property type="entry name" value="AS_sf"/>
</dbReference>
<dbReference type="InterPro" id="IPR000120">
    <property type="entry name" value="Amidase"/>
</dbReference>
<comment type="caution">
    <text evidence="3">The sequence shown here is derived from an EMBL/GenBank/DDBJ whole genome shotgun (WGS) entry which is preliminary data.</text>
</comment>
<dbReference type="SUPFAM" id="SSF75304">
    <property type="entry name" value="Amidase signature (AS) enzymes"/>
    <property type="match status" value="1"/>
</dbReference>
<name>A0AAD5EFW0_UMBRA</name>
<dbReference type="GO" id="GO:0003824">
    <property type="term" value="F:catalytic activity"/>
    <property type="evidence" value="ECO:0007669"/>
    <property type="project" value="InterPro"/>
</dbReference>
<accession>A0AAD5EFW0</accession>
<keyword evidence="4" id="KW-1185">Reference proteome</keyword>
<evidence type="ECO:0000256" key="1">
    <source>
        <dbReference type="ARBA" id="ARBA00009199"/>
    </source>
</evidence>
<evidence type="ECO:0000259" key="2">
    <source>
        <dbReference type="Pfam" id="PF01425"/>
    </source>
</evidence>
<dbReference type="AlphaFoldDB" id="A0AAD5EFW0"/>
<evidence type="ECO:0000313" key="4">
    <source>
        <dbReference type="Proteomes" id="UP001206595"/>
    </source>
</evidence>
<dbReference type="PROSITE" id="PS00571">
    <property type="entry name" value="AMIDASES"/>
    <property type="match status" value="1"/>
</dbReference>
<reference evidence="3" key="1">
    <citation type="submission" date="2021-06" db="EMBL/GenBank/DDBJ databases">
        <authorList>
            <consortium name="DOE Joint Genome Institute"/>
            <person name="Mondo S.J."/>
            <person name="Amses K.R."/>
            <person name="Simmons D.R."/>
            <person name="Longcore J.E."/>
            <person name="Seto K."/>
            <person name="Alves G.H."/>
            <person name="Bonds A.E."/>
            <person name="Quandt C.A."/>
            <person name="Davis W.J."/>
            <person name="Chang Y."/>
            <person name="Letcher P.M."/>
            <person name="Powell M.J."/>
            <person name="Kuo A."/>
            <person name="Labutti K."/>
            <person name="Pangilinan J."/>
            <person name="Andreopoulos W."/>
            <person name="Tritt A."/>
            <person name="Riley R."/>
            <person name="Hundley H."/>
            <person name="Johnson J."/>
            <person name="Lipzen A."/>
            <person name="Barry K."/>
            <person name="Berbee M.L."/>
            <person name="Buchler N.E."/>
            <person name="Grigoriev I.V."/>
            <person name="Spatafora J.W."/>
            <person name="Stajich J.E."/>
            <person name="James T.Y."/>
        </authorList>
    </citation>
    <scope>NUCLEOTIDE SEQUENCE</scope>
    <source>
        <strain evidence="3">AG</strain>
    </source>
</reference>
<dbReference type="RefSeq" id="XP_051448127.1">
    <property type="nucleotide sequence ID" value="XM_051586196.1"/>
</dbReference>
<dbReference type="EMBL" id="MU620897">
    <property type="protein sequence ID" value="KAI8583123.1"/>
    <property type="molecule type" value="Genomic_DNA"/>
</dbReference>
<dbReference type="InterPro" id="IPR023631">
    <property type="entry name" value="Amidase_dom"/>
</dbReference>